<dbReference type="PROSITE" id="PS50902">
    <property type="entry name" value="FLAVODOXIN_LIKE"/>
    <property type="match status" value="1"/>
</dbReference>
<dbReference type="EMBL" id="FNCC01000035">
    <property type="protein sequence ID" value="SDH60981.1"/>
    <property type="molecule type" value="Genomic_DNA"/>
</dbReference>
<dbReference type="OrthoDB" id="129384at2"/>
<protein>
    <submittedName>
        <fullName evidence="2">Menaquinone-dependent protoporphyrinogen oxidase</fullName>
    </submittedName>
</protein>
<dbReference type="RefSeq" id="WP_090060503.1">
    <property type="nucleotide sequence ID" value="NZ_FNCC01000035.1"/>
</dbReference>
<dbReference type="AlphaFoldDB" id="A0A1G8DTR7"/>
<dbReference type="GO" id="GO:0010181">
    <property type="term" value="F:FMN binding"/>
    <property type="evidence" value="ECO:0007669"/>
    <property type="project" value="InterPro"/>
</dbReference>
<dbReference type="InterPro" id="IPR026816">
    <property type="entry name" value="Flavodoxin_dom"/>
</dbReference>
<gene>
    <name evidence="2" type="ORF">SAMN05216553_13511</name>
</gene>
<dbReference type="SUPFAM" id="SSF52218">
    <property type="entry name" value="Flavoproteins"/>
    <property type="match status" value="1"/>
</dbReference>
<dbReference type="PANTHER" id="PTHR38030:SF2">
    <property type="entry name" value="PROTOPORPHYRINOGEN IX DEHYDROGENASE [QUINONE]"/>
    <property type="match status" value="1"/>
</dbReference>
<evidence type="ECO:0000313" key="3">
    <source>
        <dbReference type="Proteomes" id="UP000199623"/>
    </source>
</evidence>
<name>A0A1G8DTR7_9PSEU</name>
<dbReference type="PANTHER" id="PTHR38030">
    <property type="entry name" value="PROTOPORPHYRINOGEN IX DEHYDROGENASE [MENAQUINONE]"/>
    <property type="match status" value="1"/>
</dbReference>
<dbReference type="InterPro" id="IPR052200">
    <property type="entry name" value="Protoporphyrinogen_IX_DH"/>
</dbReference>
<dbReference type="GO" id="GO:0070819">
    <property type="term" value="F:menaquinone-dependent protoporphyrinogen oxidase activity"/>
    <property type="evidence" value="ECO:0007669"/>
    <property type="project" value="TreeGrafter"/>
</dbReference>
<dbReference type="STRING" id="200378.SAMN05216553_13511"/>
<evidence type="ECO:0000313" key="2">
    <source>
        <dbReference type="EMBL" id="SDH60981.1"/>
    </source>
</evidence>
<dbReference type="InterPro" id="IPR029039">
    <property type="entry name" value="Flavoprotein-like_sf"/>
</dbReference>
<dbReference type="Pfam" id="PF12724">
    <property type="entry name" value="Flavodoxin_5"/>
    <property type="match status" value="1"/>
</dbReference>
<keyword evidence="3" id="KW-1185">Reference proteome</keyword>
<dbReference type="GO" id="GO:0006783">
    <property type="term" value="P:heme biosynthetic process"/>
    <property type="evidence" value="ECO:0007669"/>
    <property type="project" value="TreeGrafter"/>
</dbReference>
<evidence type="ECO:0000259" key="1">
    <source>
        <dbReference type="PROSITE" id="PS50902"/>
    </source>
</evidence>
<feature type="domain" description="Flavodoxin-like" evidence="1">
    <location>
        <begin position="4"/>
        <end position="151"/>
    </location>
</feature>
<dbReference type="Proteomes" id="UP000199623">
    <property type="component" value="Unassembled WGS sequence"/>
</dbReference>
<reference evidence="3" key="1">
    <citation type="submission" date="2016-10" db="EMBL/GenBank/DDBJ databases">
        <authorList>
            <person name="Varghese N."/>
            <person name="Submissions S."/>
        </authorList>
    </citation>
    <scope>NUCLEOTIDE SEQUENCE [LARGE SCALE GENOMIC DNA]</scope>
    <source>
        <strain evidence="3">CGMCC 4.3506</strain>
    </source>
</reference>
<dbReference type="InterPro" id="IPR008254">
    <property type="entry name" value="Flavodoxin/NO_synth"/>
</dbReference>
<proteinExistence type="predicted"/>
<organism evidence="2 3">
    <name type="scientific">Lentzea fradiae</name>
    <dbReference type="NCBI Taxonomy" id="200378"/>
    <lineage>
        <taxon>Bacteria</taxon>
        <taxon>Bacillati</taxon>
        <taxon>Actinomycetota</taxon>
        <taxon>Actinomycetes</taxon>
        <taxon>Pseudonocardiales</taxon>
        <taxon>Pseudonocardiaceae</taxon>
        <taxon>Lentzea</taxon>
    </lineage>
</organism>
<dbReference type="Gene3D" id="3.40.50.360">
    <property type="match status" value="1"/>
</dbReference>
<accession>A0A1G8DTR7</accession>
<sequence>MAEILVAYATKMGATKEIAEAVAERIRSAAHQVTVLDVADVESVEQYKAVVLGSALYAARWRPEAVRFLKRNAAALARKPVWLFHSGPLGDDLSSQKAPRKVRELATRIGAEQPATFGGRLTPDTAVGFFAKKMAQGPMSGDFRDWNAIELWANHVAEQLVAAR</sequence>